<dbReference type="SUPFAM" id="SSF64153">
    <property type="entry name" value="YjeF N-terminal domain-like"/>
    <property type="match status" value="1"/>
</dbReference>
<feature type="domain" description="YjeF N-terminal" evidence="1">
    <location>
        <begin position="19"/>
        <end position="216"/>
    </location>
</feature>
<feature type="non-terminal residue" evidence="2">
    <location>
        <position position="1"/>
    </location>
</feature>
<dbReference type="InterPro" id="IPR004443">
    <property type="entry name" value="YjeF_N_dom"/>
</dbReference>
<organism evidence="2">
    <name type="scientific">marine metagenome</name>
    <dbReference type="NCBI Taxonomy" id="408172"/>
    <lineage>
        <taxon>unclassified sequences</taxon>
        <taxon>metagenomes</taxon>
        <taxon>ecological metagenomes</taxon>
    </lineage>
</organism>
<proteinExistence type="inferred from homology"/>
<dbReference type="PROSITE" id="PS51385">
    <property type="entry name" value="YJEF_N"/>
    <property type="match status" value="1"/>
</dbReference>
<dbReference type="EMBL" id="UINC01214686">
    <property type="protein sequence ID" value="SVE40029.1"/>
    <property type="molecule type" value="Genomic_DNA"/>
</dbReference>
<dbReference type="Gene3D" id="3.40.50.10260">
    <property type="entry name" value="YjeF N-terminal domain"/>
    <property type="match status" value="1"/>
</dbReference>
<reference evidence="2" key="1">
    <citation type="submission" date="2018-05" db="EMBL/GenBank/DDBJ databases">
        <authorList>
            <person name="Lanie J.A."/>
            <person name="Ng W.-L."/>
            <person name="Kazmierczak K.M."/>
            <person name="Andrzejewski T.M."/>
            <person name="Davidsen T.M."/>
            <person name="Wayne K.J."/>
            <person name="Tettelin H."/>
            <person name="Glass J.I."/>
            <person name="Rusch D."/>
            <person name="Podicherti R."/>
            <person name="Tsui H.-C.T."/>
            <person name="Winkler M.E."/>
        </authorList>
    </citation>
    <scope>NUCLEOTIDE SEQUENCE</scope>
</reference>
<name>A0A383D6X6_9ZZZZ</name>
<feature type="non-terminal residue" evidence="2">
    <location>
        <position position="237"/>
    </location>
</feature>
<sequence>DMGLALNLGGISLLNVEQMYQADRLAVNAGIPSINLMENACAAVAAEIRTRWSPRRTLVLCGPGNNGGDGLGVATLLREARWPVEVALFGSSDAFTGDAAIMAQRWVGPLVDFDADQLNDVVLVVDALFGAGLQRPIEGRARAMLEGAVERELEILAVDIPSGVHGDTGEILGFAAASSVTVTFFRPKPGHMLLPGRDFSGQLVLSDIGIPVAVLDEIDPKQWVNGPNLWSAFWPRP</sequence>
<dbReference type="NCBIfam" id="TIGR00197">
    <property type="entry name" value="yjeF_nterm"/>
    <property type="match status" value="1"/>
</dbReference>
<evidence type="ECO:0000259" key="1">
    <source>
        <dbReference type="PROSITE" id="PS51385"/>
    </source>
</evidence>
<protein>
    <recommendedName>
        <fullName evidence="1">YjeF N-terminal domain-containing protein</fullName>
    </recommendedName>
</protein>
<dbReference type="InterPro" id="IPR036652">
    <property type="entry name" value="YjeF_N_dom_sf"/>
</dbReference>
<dbReference type="HAMAP" id="MF_01966">
    <property type="entry name" value="NADHX_epimerase"/>
    <property type="match status" value="1"/>
</dbReference>
<evidence type="ECO:0000313" key="2">
    <source>
        <dbReference type="EMBL" id="SVE40029.1"/>
    </source>
</evidence>
<gene>
    <name evidence="2" type="ORF">METZ01_LOCUS492883</name>
</gene>
<dbReference type="AlphaFoldDB" id="A0A383D6X6"/>
<accession>A0A383D6X6</accession>
<dbReference type="Pfam" id="PF03853">
    <property type="entry name" value="YjeF_N"/>
    <property type="match status" value="1"/>
</dbReference>